<sequence>MPTDVRGSVGLDASREGRKGRDGGAERKRRVSLNSCDAECSRVDGRRDGVNSNSLVLDTTLHPHCNSQFKVQA</sequence>
<gene>
    <name evidence="2" type="ORF">EYF80_010630</name>
</gene>
<reference evidence="2 3" key="1">
    <citation type="submission" date="2019-03" db="EMBL/GenBank/DDBJ databases">
        <title>First draft genome of Liparis tanakae, snailfish: a comprehensive survey of snailfish specific genes.</title>
        <authorList>
            <person name="Kim W."/>
            <person name="Song I."/>
            <person name="Jeong J.-H."/>
            <person name="Kim D."/>
            <person name="Kim S."/>
            <person name="Ryu S."/>
            <person name="Song J.Y."/>
            <person name="Lee S.K."/>
        </authorList>
    </citation>
    <scope>NUCLEOTIDE SEQUENCE [LARGE SCALE GENOMIC DNA]</scope>
    <source>
        <tissue evidence="2">Muscle</tissue>
    </source>
</reference>
<evidence type="ECO:0000256" key="1">
    <source>
        <dbReference type="SAM" id="MobiDB-lite"/>
    </source>
</evidence>
<evidence type="ECO:0000313" key="3">
    <source>
        <dbReference type="Proteomes" id="UP000314294"/>
    </source>
</evidence>
<evidence type="ECO:0000313" key="2">
    <source>
        <dbReference type="EMBL" id="TNN79182.1"/>
    </source>
</evidence>
<proteinExistence type="predicted"/>
<keyword evidence="3" id="KW-1185">Reference proteome</keyword>
<dbReference type="AlphaFoldDB" id="A0A4Z2IPP4"/>
<dbReference type="Proteomes" id="UP000314294">
    <property type="component" value="Unassembled WGS sequence"/>
</dbReference>
<accession>A0A4Z2IPP4</accession>
<organism evidence="2 3">
    <name type="scientific">Liparis tanakae</name>
    <name type="common">Tanaka's snailfish</name>
    <dbReference type="NCBI Taxonomy" id="230148"/>
    <lineage>
        <taxon>Eukaryota</taxon>
        <taxon>Metazoa</taxon>
        <taxon>Chordata</taxon>
        <taxon>Craniata</taxon>
        <taxon>Vertebrata</taxon>
        <taxon>Euteleostomi</taxon>
        <taxon>Actinopterygii</taxon>
        <taxon>Neopterygii</taxon>
        <taxon>Teleostei</taxon>
        <taxon>Neoteleostei</taxon>
        <taxon>Acanthomorphata</taxon>
        <taxon>Eupercaria</taxon>
        <taxon>Perciformes</taxon>
        <taxon>Cottioidei</taxon>
        <taxon>Cottales</taxon>
        <taxon>Liparidae</taxon>
        <taxon>Liparis</taxon>
    </lineage>
</organism>
<comment type="caution">
    <text evidence="2">The sequence shown here is derived from an EMBL/GenBank/DDBJ whole genome shotgun (WGS) entry which is preliminary data.</text>
</comment>
<protein>
    <submittedName>
        <fullName evidence="2">Uncharacterized protein</fullName>
    </submittedName>
</protein>
<dbReference type="EMBL" id="SRLO01000067">
    <property type="protein sequence ID" value="TNN79182.1"/>
    <property type="molecule type" value="Genomic_DNA"/>
</dbReference>
<feature type="compositionally biased region" description="Basic and acidic residues" evidence="1">
    <location>
        <begin position="13"/>
        <end position="26"/>
    </location>
</feature>
<name>A0A4Z2IPP4_9TELE</name>
<feature type="region of interest" description="Disordered" evidence="1">
    <location>
        <begin position="1"/>
        <end position="31"/>
    </location>
</feature>